<keyword evidence="2" id="KW-1185">Reference proteome</keyword>
<organism evidence="1 2">
    <name type="scientific">Caenorhabditis auriculariae</name>
    <dbReference type="NCBI Taxonomy" id="2777116"/>
    <lineage>
        <taxon>Eukaryota</taxon>
        <taxon>Metazoa</taxon>
        <taxon>Ecdysozoa</taxon>
        <taxon>Nematoda</taxon>
        <taxon>Chromadorea</taxon>
        <taxon>Rhabditida</taxon>
        <taxon>Rhabditina</taxon>
        <taxon>Rhabditomorpha</taxon>
        <taxon>Rhabditoidea</taxon>
        <taxon>Rhabditidae</taxon>
        <taxon>Peloderinae</taxon>
        <taxon>Caenorhabditis</taxon>
    </lineage>
</organism>
<dbReference type="Proteomes" id="UP000835052">
    <property type="component" value="Unassembled WGS sequence"/>
</dbReference>
<proteinExistence type="predicted"/>
<dbReference type="AlphaFoldDB" id="A0A8S1HWF0"/>
<comment type="caution">
    <text evidence="1">The sequence shown here is derived from an EMBL/GenBank/DDBJ whole genome shotgun (WGS) entry which is preliminary data.</text>
</comment>
<protein>
    <submittedName>
        <fullName evidence="1">Uncharacterized protein</fullName>
    </submittedName>
</protein>
<reference evidence="1" key="1">
    <citation type="submission" date="2020-10" db="EMBL/GenBank/DDBJ databases">
        <authorList>
            <person name="Kikuchi T."/>
        </authorList>
    </citation>
    <scope>NUCLEOTIDE SEQUENCE</scope>
    <source>
        <strain evidence="1">NKZ352</strain>
    </source>
</reference>
<sequence length="98" mass="11447">MNFAHSASCTNSDVTLSDSHLSRIRCLQSPRRADMPLRDERVSALRSVVHLPKQFVQPSLHVGPSLAYWRLCHRLHELRFRNDQLFEYTSADAQQRWT</sequence>
<evidence type="ECO:0000313" key="2">
    <source>
        <dbReference type="Proteomes" id="UP000835052"/>
    </source>
</evidence>
<evidence type="ECO:0000313" key="1">
    <source>
        <dbReference type="EMBL" id="CAD6199767.1"/>
    </source>
</evidence>
<accession>A0A8S1HWF0</accession>
<gene>
    <name evidence="1" type="ORF">CAUJ_LOCUS15666</name>
</gene>
<dbReference type="EMBL" id="CAJGYM010000201">
    <property type="protein sequence ID" value="CAD6199767.1"/>
    <property type="molecule type" value="Genomic_DNA"/>
</dbReference>
<name>A0A8S1HWF0_9PELO</name>